<comment type="similarity">
    <text evidence="5">Belongs to the NEMF family.</text>
</comment>
<keyword evidence="1 5" id="KW-0820">tRNA-binding</keyword>
<keyword evidence="8" id="KW-1185">Reference proteome</keyword>
<dbReference type="HAMAP" id="MF_00844_B">
    <property type="entry name" value="RqcH_B"/>
    <property type="match status" value="1"/>
</dbReference>
<organism evidence="7 8">
    <name type="scientific">Cytobacillus stercorigallinarum</name>
    <dbReference type="NCBI Taxonomy" id="2762240"/>
    <lineage>
        <taxon>Bacteria</taxon>
        <taxon>Bacillati</taxon>
        <taxon>Bacillota</taxon>
        <taxon>Bacilli</taxon>
        <taxon>Bacillales</taxon>
        <taxon>Bacillaceae</taxon>
        <taxon>Cytobacillus</taxon>
    </lineage>
</organism>
<evidence type="ECO:0000256" key="5">
    <source>
        <dbReference type="HAMAP-Rule" id="MF_00844"/>
    </source>
</evidence>
<evidence type="ECO:0000256" key="1">
    <source>
        <dbReference type="ARBA" id="ARBA00022555"/>
    </source>
</evidence>
<evidence type="ECO:0000256" key="4">
    <source>
        <dbReference type="ARBA" id="ARBA00022917"/>
    </source>
</evidence>
<keyword evidence="3 5" id="KW-0694">RNA-binding</keyword>
<proteinExistence type="inferred from homology"/>
<dbReference type="PANTHER" id="PTHR15239:SF6">
    <property type="entry name" value="RIBOSOME QUALITY CONTROL COMPLEX SUBUNIT NEMF"/>
    <property type="match status" value="1"/>
</dbReference>
<dbReference type="InterPro" id="IPR043682">
    <property type="entry name" value="RqcH_bacterial"/>
</dbReference>
<dbReference type="RefSeq" id="WP_191812330.1">
    <property type="nucleotide sequence ID" value="NZ_JACSQT010000002.1"/>
</dbReference>
<reference evidence="7 8" key="1">
    <citation type="submission" date="2020-08" db="EMBL/GenBank/DDBJ databases">
        <title>A Genomic Blueprint of the Chicken Gut Microbiome.</title>
        <authorList>
            <person name="Gilroy R."/>
            <person name="Ravi A."/>
            <person name="Getino M."/>
            <person name="Pursley I."/>
            <person name="Horton D.L."/>
            <person name="Alikhan N.-F."/>
            <person name="Baker D."/>
            <person name="Gharbi K."/>
            <person name="Hall N."/>
            <person name="Watson M."/>
            <person name="Adriaenssens E.M."/>
            <person name="Foster-Nyarko E."/>
            <person name="Jarju S."/>
            <person name="Secka A."/>
            <person name="Antonio M."/>
            <person name="Oren A."/>
            <person name="Chaudhuri R."/>
            <person name="La Ragione R.M."/>
            <person name="Hildebrand F."/>
            <person name="Pallen M.J."/>
        </authorList>
    </citation>
    <scope>NUCLEOTIDE SEQUENCE [LARGE SCALE GENOMIC DNA]</scope>
    <source>
        <strain evidence="7 8">Sa5YUA1</strain>
    </source>
</reference>
<sequence length="570" mass="65542">MSFDGLFTKAMVEELQSTLKGGRINKVHQPYKNEMILVIRANGKNHKLLLSAHPSYARVQLTNETYDNPSIPPMFCMLLRKHLEGYILEDIKQMDLDRIIILEIKGRNEIGDVSYKKLIIEIMGRHSNITLIDQERNMILDCIKHVSFAVNRHRALLPGQTYMAPPAQNKANPLEADETDVLRRLDFNSGKLDKQLVEHYSGFSPLFAKEIVYQAGLANRATLPSAFIMAMDKVRSNKVKPTITTSDQKETFYFLQLDHIKGEHRHFESLSQMLDRYYFGKAERDRVKQQGNDLEKFISNEKEKNTKKIEKLKQTMQDAKNAEQFQLYGELITAHMYAIQRGMDEIEVSNYYDENGSNVLIPLDTQKTPSQNAQLYFKKYQKAKHAKQVVQEQIDQAYEEVNYFDHLLQQIQTASPKDIEEIREELVEGGYLRERQRKQKKPGNTKPILDYFVASDGTEMIVGKNNKQNDYLTNKLAAKDDIWLHTKDIPGSHVVIRDKAPSNEVIQEAACLAAYFSKARNSSSVPVDFTKVRNVKKPSGAKPGFVIYDQQQTIFVTPDEEKVISLSKKK</sequence>
<evidence type="ECO:0000256" key="3">
    <source>
        <dbReference type="ARBA" id="ARBA00022884"/>
    </source>
</evidence>
<keyword evidence="4 5" id="KW-0648">Protein biosynthesis</keyword>
<keyword evidence="2 5" id="KW-0699">rRNA-binding</keyword>
<comment type="caution">
    <text evidence="7">The sequence shown here is derived from an EMBL/GenBank/DDBJ whole genome shotgun (WGS) entry which is preliminary data.</text>
</comment>
<comment type="function">
    <text evidence="5">Key component of the ribosome quality control system (RQC), a ribosome-associated complex that mediates the extraction of incompletely synthesized nascent chains from stalled ribosomes and their subsequent degradation. RqcH recruits Ala-charged tRNA, and with RqcP directs the elongation of stalled nascent chains on 50S ribosomal subunits, leading to non-templated C-terminal alanine extensions (Ala tail). The Ala tail promotes nascent chain degradation. May add between 1 and at least 8 Ala residues. Binds to stalled 50S ribosomal subunits.</text>
</comment>
<dbReference type="InterPro" id="IPR051608">
    <property type="entry name" value="RQC_Subunit_NEMF"/>
</dbReference>
<comment type="subunit">
    <text evidence="5">Associates with stalled 50S ribosomal subunits. Binds to RqcP.</text>
</comment>
<dbReference type="Pfam" id="PF05670">
    <property type="entry name" value="NFACT-R_1"/>
    <property type="match status" value="1"/>
</dbReference>
<feature type="domain" description="NFACT RNA-binding" evidence="6">
    <location>
        <begin position="451"/>
        <end position="540"/>
    </location>
</feature>
<evidence type="ECO:0000313" key="8">
    <source>
        <dbReference type="Proteomes" id="UP000657931"/>
    </source>
</evidence>
<accession>A0ABR8QMN4</accession>
<dbReference type="Pfam" id="PF05833">
    <property type="entry name" value="NFACT_N"/>
    <property type="match status" value="1"/>
</dbReference>
<dbReference type="Gene3D" id="3.40.970.40">
    <property type="entry name" value="fibrinogen binding protein from staphylococcus aureus domain like"/>
    <property type="match status" value="1"/>
</dbReference>
<dbReference type="Gene3D" id="2.30.310.10">
    <property type="entry name" value="ibrinogen binding protein from staphylococcus aureus domain"/>
    <property type="match status" value="1"/>
</dbReference>
<dbReference type="InterPro" id="IPR008532">
    <property type="entry name" value="NFACT_RNA-bd"/>
</dbReference>
<evidence type="ECO:0000259" key="6">
    <source>
        <dbReference type="Pfam" id="PF05670"/>
    </source>
</evidence>
<name>A0ABR8QMN4_9BACI</name>
<evidence type="ECO:0000256" key="2">
    <source>
        <dbReference type="ARBA" id="ARBA00022730"/>
    </source>
</evidence>
<dbReference type="EMBL" id="JACSQT010000002">
    <property type="protein sequence ID" value="MBD7936782.1"/>
    <property type="molecule type" value="Genomic_DNA"/>
</dbReference>
<evidence type="ECO:0000313" key="7">
    <source>
        <dbReference type="EMBL" id="MBD7936782.1"/>
    </source>
</evidence>
<dbReference type="Proteomes" id="UP000657931">
    <property type="component" value="Unassembled WGS sequence"/>
</dbReference>
<dbReference type="PANTHER" id="PTHR15239">
    <property type="entry name" value="NUCLEAR EXPORT MEDIATOR FACTOR NEMF"/>
    <property type="match status" value="1"/>
</dbReference>
<gene>
    <name evidence="5" type="primary">rqcH</name>
    <name evidence="7" type="ORF">H9655_07050</name>
</gene>
<dbReference type="Gene3D" id="1.10.8.50">
    <property type="match status" value="1"/>
</dbReference>
<protein>
    <recommendedName>
        <fullName evidence="5">Rqc2 homolog RqcH</fullName>
        <shortName evidence="5">RqcH</shortName>
    </recommendedName>
</protein>